<feature type="region of interest" description="Disordered" evidence="4">
    <location>
        <begin position="966"/>
        <end position="1044"/>
    </location>
</feature>
<dbReference type="Pfam" id="PF09444">
    <property type="entry name" value="MRC1"/>
    <property type="match status" value="1"/>
</dbReference>
<feature type="region of interest" description="Disordered" evidence="4">
    <location>
        <begin position="140"/>
        <end position="395"/>
    </location>
</feature>
<feature type="compositionally biased region" description="Basic and acidic residues" evidence="4">
    <location>
        <begin position="966"/>
        <end position="984"/>
    </location>
</feature>
<feature type="compositionally biased region" description="Acidic residues" evidence="4">
    <location>
        <begin position="1257"/>
        <end position="1277"/>
    </location>
</feature>
<evidence type="ECO:0000259" key="5">
    <source>
        <dbReference type="Pfam" id="PF09444"/>
    </source>
</evidence>
<reference evidence="6 7" key="2">
    <citation type="submission" date="2015-05" db="EMBL/GenBank/DDBJ databases">
        <authorList>
            <person name="Morales-Cruz A."/>
            <person name="Amrine K.C."/>
            <person name="Cantu D."/>
        </authorList>
    </citation>
    <scope>NUCLEOTIDE SEQUENCE [LARGE SCALE GENOMIC DNA]</scope>
    <source>
        <strain evidence="6">UCRPC4</strain>
    </source>
</reference>
<comment type="caution">
    <text evidence="6">The sequence shown here is derived from an EMBL/GenBank/DDBJ whole genome shotgun (WGS) entry which is preliminary data.</text>
</comment>
<feature type="compositionally biased region" description="Polar residues" evidence="4">
    <location>
        <begin position="1382"/>
        <end position="1392"/>
    </location>
</feature>
<dbReference type="GO" id="GO:0005634">
    <property type="term" value="C:nucleus"/>
    <property type="evidence" value="ECO:0007669"/>
    <property type="project" value="UniProtKB-SubCell"/>
</dbReference>
<organism evidence="6 7">
    <name type="scientific">Phaeomoniella chlamydospora</name>
    <name type="common">Phaeoacremonium chlamydosporum</name>
    <dbReference type="NCBI Taxonomy" id="158046"/>
    <lineage>
        <taxon>Eukaryota</taxon>
        <taxon>Fungi</taxon>
        <taxon>Dikarya</taxon>
        <taxon>Ascomycota</taxon>
        <taxon>Pezizomycotina</taxon>
        <taxon>Eurotiomycetes</taxon>
        <taxon>Chaetothyriomycetidae</taxon>
        <taxon>Phaeomoniellales</taxon>
        <taxon>Phaeomoniellaceae</taxon>
        <taxon>Phaeomoniella</taxon>
    </lineage>
</organism>
<feature type="compositionally biased region" description="Acidic residues" evidence="4">
    <location>
        <begin position="606"/>
        <end position="652"/>
    </location>
</feature>
<feature type="region of interest" description="Disordered" evidence="4">
    <location>
        <begin position="589"/>
        <end position="767"/>
    </location>
</feature>
<proteinExistence type="predicted"/>
<feature type="compositionally biased region" description="Basic and acidic residues" evidence="4">
    <location>
        <begin position="589"/>
        <end position="605"/>
    </location>
</feature>
<dbReference type="GO" id="GO:0033314">
    <property type="term" value="P:mitotic DNA replication checkpoint signaling"/>
    <property type="evidence" value="ECO:0007669"/>
    <property type="project" value="TreeGrafter"/>
</dbReference>
<accession>A0A0G2G4L0</accession>
<feature type="compositionally biased region" description="Basic and acidic residues" evidence="4">
    <location>
        <begin position="1427"/>
        <end position="1451"/>
    </location>
</feature>
<dbReference type="InterPro" id="IPR024146">
    <property type="entry name" value="Claspin"/>
</dbReference>
<feature type="region of interest" description="Disordered" evidence="4">
    <location>
        <begin position="60"/>
        <end position="123"/>
    </location>
</feature>
<evidence type="ECO:0000256" key="2">
    <source>
        <dbReference type="ARBA" id="ARBA00022553"/>
    </source>
</evidence>
<comment type="subcellular location">
    <subcellularLocation>
        <location evidence="1">Nucleus</location>
    </subcellularLocation>
</comment>
<feature type="compositionally biased region" description="Polar residues" evidence="4">
    <location>
        <begin position="756"/>
        <end position="767"/>
    </location>
</feature>
<feature type="domain" description="DNA replication checkpoint mediator MRC1" evidence="5">
    <location>
        <begin position="975"/>
        <end position="1117"/>
    </location>
</feature>
<sequence>MPVSEGVYNPKTDTLLDFLFFLTKDFSLTDDKNFIAGEDATIIPDTIAEQCTFFPIRLTGRERKTHKDPEPIRSPAQAGTLESGFDSDGDSDGLPVRPRGRMAARMQESDVTPPEVADDDDDVPGAAYERIRKQLLVRNAETEDKEGESEGEDGNPVVPRRRLYKRKSSPVPTQMAEDNRSRSGSPMFFPSPSPSKRVRRSTAEPQDAEFSESETESEDGLSKKPNPRLMALVEKQRQKRLEKEAVEAEKKAARLEALQAMEHRPRGSSPADASEEDSGSDDGHAGQRLTQHARPTRKASKKALEEMNRETQRISRNMQLAHQAQTKKKITKESFLARFNFTVPRAPLDQPSSTTASSAPNSDAEADKAHTTPPTSPLRQPETEKVTEIIDPPGQMPVEVTTVNRVGTRDEDLPTLEEILTQPQEWSEKGKGKAIKVESEDAPASRHNSERKSSKTFQIRLSVDEIKLNNNMLSDDELEVTTTQPEMRELAVFQRLPKRKAREAPSHLILRSLAHLTSPGRKGNGKKAGITVAQMEAELRRQARLQAAKERAEKIAELKARGVFIQTAEEREKEQQEVEDLVEKARQEAAEIQRREERKAKKDGTFEDDGLDDDDEYIGEYDGDEDEQFSGSDDDDDGENESEEDAESDDELTEGKGESAKLIDGEASEVDSEEEEQADQDHVEDLLESSENELVNVTPLKRERTRRTQRALIDSDDEMESPDMEQQATPIQQQLLETPRLPANRISSSDEAKGMSSRSTVTPQSIVRSARKVIPGLPQSDDMPIGLTQAFAATMADNQSQDSPTAQEQDSLTMMRDLPEPDFAIPTLQRLESIDIVSDSQPASQTQPLGLNLSFSQSQDQSQLIAQSPIGVASTQLSEFPEPTQDAGYILSPFEDRRFDTPAEPHSTIDTVILPAEESPVLQRRGRLTRRVGAIRTAGSDEEGSVLGLPEPSVFDKMRQAANRRAREEVFNKTESKAKEHVDEAAEESEDEYAGLGGASDDEEGQANEEDQKMIDDENNEKVDERELAALHADKERAEDSAAVSKLLQDITSGRLRRKRGAGGFDDLDLSDEESAYARRREAKRREFAKIRRELLVNSDERIGKIANDPKKHAFLNAIEDREEGDDIELDLNYHEETEASSQSQQQTLAAVGDDTKAIVQQSSEAGEATKQPLQPARPADLNRAPGNRDPRRKSGASHRPQTLAEIRESVSFLIEEPVDINASHASDSESDPEGHENLDQNEAEALMEALDHEDKEADEDDDMDDFIVEDEPQEEPLGERSIFKKPGTPASHHRAPFSQRRTKHQPRGPVVDRLSLLRHQSSSSSSSSTTTNISANPNPTTHKLAFFSTTSSPATFKPPSLLRRATTNSSNSSSSSSFSTVPISATGVTTTTERDASDARKNSAIAGGGGGKKSSVVGFYKNSRAQQREEDMRRRLEGGKGGKKVGDKGKSGVKGMVKRRGGLGILVSGKGSWD</sequence>
<feature type="compositionally biased region" description="Basic and acidic residues" evidence="4">
    <location>
        <begin position="60"/>
        <end position="71"/>
    </location>
</feature>
<evidence type="ECO:0000313" key="7">
    <source>
        <dbReference type="Proteomes" id="UP000053317"/>
    </source>
</evidence>
<feature type="compositionally biased region" description="Acidic residues" evidence="4">
    <location>
        <begin position="143"/>
        <end position="153"/>
    </location>
</feature>
<dbReference type="OrthoDB" id="2130597at2759"/>
<keyword evidence="2" id="KW-0597">Phosphoprotein</keyword>
<feature type="compositionally biased region" description="Polar residues" evidence="4">
    <location>
        <begin position="1333"/>
        <end position="1355"/>
    </location>
</feature>
<feature type="compositionally biased region" description="Basic and acidic residues" evidence="4">
    <location>
        <begin position="1393"/>
        <end position="1402"/>
    </location>
</feature>
<feature type="compositionally biased region" description="Basic and acidic residues" evidence="4">
    <location>
        <begin position="426"/>
        <end position="453"/>
    </location>
</feature>
<protein>
    <recommendedName>
        <fullName evidence="5">DNA replication checkpoint mediator MRC1 domain-containing protein</fullName>
    </recommendedName>
</protein>
<evidence type="ECO:0000256" key="3">
    <source>
        <dbReference type="ARBA" id="ARBA00023242"/>
    </source>
</evidence>
<feature type="compositionally biased region" description="Basic and acidic residues" evidence="4">
    <location>
        <begin position="653"/>
        <end position="664"/>
    </location>
</feature>
<feature type="compositionally biased region" description="Acidic residues" evidence="4">
    <location>
        <begin position="666"/>
        <end position="678"/>
    </location>
</feature>
<dbReference type="GO" id="GO:0010997">
    <property type="term" value="F:anaphase-promoting complex binding"/>
    <property type="evidence" value="ECO:0007669"/>
    <property type="project" value="TreeGrafter"/>
</dbReference>
<feature type="compositionally biased region" description="Basic and acidic residues" evidence="4">
    <location>
        <begin position="234"/>
        <end position="254"/>
    </location>
</feature>
<dbReference type="PANTHER" id="PTHR14396">
    <property type="entry name" value="CLASPIN"/>
    <property type="match status" value="1"/>
</dbReference>
<feature type="region of interest" description="Disordered" evidence="4">
    <location>
        <begin position="1127"/>
        <end position="1458"/>
    </location>
</feature>
<feature type="compositionally biased region" description="Acidic residues" evidence="4">
    <location>
        <begin position="1000"/>
        <end position="1009"/>
    </location>
</feature>
<dbReference type="Proteomes" id="UP000053317">
    <property type="component" value="Unassembled WGS sequence"/>
</dbReference>
<evidence type="ECO:0000256" key="4">
    <source>
        <dbReference type="SAM" id="MobiDB-lite"/>
    </source>
</evidence>
<feature type="compositionally biased region" description="Basic and acidic residues" evidence="4">
    <location>
        <begin position="1010"/>
        <end position="1040"/>
    </location>
</feature>
<feature type="region of interest" description="Disordered" evidence="4">
    <location>
        <begin position="422"/>
        <end position="455"/>
    </location>
</feature>
<evidence type="ECO:0000256" key="1">
    <source>
        <dbReference type="ARBA" id="ARBA00004123"/>
    </source>
</evidence>
<name>A0A0G2G4L0_PHACM</name>
<dbReference type="PANTHER" id="PTHR14396:SF10">
    <property type="entry name" value="CLASPIN"/>
    <property type="match status" value="1"/>
</dbReference>
<feature type="compositionally biased region" description="Low complexity" evidence="4">
    <location>
        <begin position="1322"/>
        <end position="1332"/>
    </location>
</feature>
<feature type="compositionally biased region" description="Low complexity" evidence="4">
    <location>
        <begin position="351"/>
        <end position="360"/>
    </location>
</feature>
<evidence type="ECO:0000313" key="6">
    <source>
        <dbReference type="EMBL" id="KKY18738.1"/>
    </source>
</evidence>
<dbReference type="InterPro" id="IPR018564">
    <property type="entry name" value="Repl_chkpnt_MRC1_dom"/>
</dbReference>
<keyword evidence="3" id="KW-0539">Nucleus</keyword>
<feature type="compositionally biased region" description="Acidic residues" evidence="4">
    <location>
        <begin position="714"/>
        <end position="723"/>
    </location>
</feature>
<feature type="compositionally biased region" description="Basic residues" evidence="4">
    <location>
        <begin position="159"/>
        <end position="168"/>
    </location>
</feature>
<gene>
    <name evidence="6" type="ORF">UCRPC4_g04799</name>
</gene>
<feature type="compositionally biased region" description="Polar residues" evidence="4">
    <location>
        <begin position="314"/>
        <end position="324"/>
    </location>
</feature>
<feature type="compositionally biased region" description="Basic and acidic residues" evidence="4">
    <location>
        <begin position="302"/>
        <end position="313"/>
    </location>
</feature>
<dbReference type="EMBL" id="LCWF01000117">
    <property type="protein sequence ID" value="KKY18738.1"/>
    <property type="molecule type" value="Genomic_DNA"/>
</dbReference>
<reference evidence="6 7" key="1">
    <citation type="submission" date="2015-05" db="EMBL/GenBank/DDBJ databases">
        <title>Distinctive expansion of gene families associated with plant cell wall degradation and secondary metabolism in the genomes of grapevine trunk pathogens.</title>
        <authorList>
            <person name="Lawrence D.P."/>
            <person name="Travadon R."/>
            <person name="Rolshausen P.E."/>
            <person name="Baumgartner K."/>
        </authorList>
    </citation>
    <scope>NUCLEOTIDE SEQUENCE [LARGE SCALE GENOMIC DNA]</scope>
    <source>
        <strain evidence="6">UCRPC4</strain>
    </source>
</reference>
<dbReference type="GO" id="GO:0007095">
    <property type="term" value="P:mitotic G2 DNA damage checkpoint signaling"/>
    <property type="evidence" value="ECO:0007669"/>
    <property type="project" value="TreeGrafter"/>
</dbReference>
<feature type="compositionally biased region" description="Basic residues" evidence="4">
    <location>
        <begin position="1292"/>
        <end position="1307"/>
    </location>
</feature>
<feature type="compositionally biased region" description="Low complexity" evidence="4">
    <location>
        <begin position="1367"/>
        <end position="1381"/>
    </location>
</feature>
<feature type="compositionally biased region" description="Polar residues" evidence="4">
    <location>
        <begin position="726"/>
        <end position="736"/>
    </location>
</feature>
<keyword evidence="7" id="KW-1185">Reference proteome</keyword>
<feature type="compositionally biased region" description="Acidic residues" evidence="4">
    <location>
        <begin position="206"/>
        <end position="219"/>
    </location>
</feature>